<name>A0A4Y3QTX5_STRCI</name>
<dbReference type="CDD" id="cd07716">
    <property type="entry name" value="RNaseZ_short-form-like_MBL-fold"/>
    <property type="match status" value="1"/>
</dbReference>
<reference evidence="3 4" key="1">
    <citation type="submission" date="2019-06" db="EMBL/GenBank/DDBJ databases">
        <title>Whole genome shotgun sequence of Streptomyces cacaoi subsp. cacaoi NBRC 12748.</title>
        <authorList>
            <person name="Hosoyama A."/>
            <person name="Uohara A."/>
            <person name="Ohji S."/>
            <person name="Ichikawa N."/>
        </authorList>
    </citation>
    <scope>NUCLEOTIDE SEQUENCE [LARGE SCALE GENOMIC DNA]</scope>
    <source>
        <strain evidence="3 4">NBRC 12748</strain>
    </source>
</reference>
<keyword evidence="4" id="KW-1185">Reference proteome</keyword>
<evidence type="ECO:0000256" key="1">
    <source>
        <dbReference type="SAM" id="MobiDB-lite"/>
    </source>
</evidence>
<dbReference type="Proteomes" id="UP000319210">
    <property type="component" value="Unassembled WGS sequence"/>
</dbReference>
<dbReference type="PROSITE" id="PS51257">
    <property type="entry name" value="PROKAR_LIPOPROTEIN"/>
    <property type="match status" value="1"/>
</dbReference>
<dbReference type="InterPro" id="IPR001279">
    <property type="entry name" value="Metallo-B-lactamas"/>
</dbReference>
<comment type="caution">
    <text evidence="3">The sequence shown here is derived from an EMBL/GenBank/DDBJ whole genome shotgun (WGS) entry which is preliminary data.</text>
</comment>
<feature type="domain" description="Metallo-beta-lactamase" evidence="2">
    <location>
        <begin position="18"/>
        <end position="213"/>
    </location>
</feature>
<evidence type="ECO:0000259" key="2">
    <source>
        <dbReference type="SMART" id="SM00849"/>
    </source>
</evidence>
<feature type="region of interest" description="Disordered" evidence="1">
    <location>
        <begin position="248"/>
        <end position="270"/>
    </location>
</feature>
<dbReference type="OrthoDB" id="9800940at2"/>
<evidence type="ECO:0000313" key="4">
    <source>
        <dbReference type="Proteomes" id="UP000319210"/>
    </source>
</evidence>
<dbReference type="Gene3D" id="3.60.15.10">
    <property type="entry name" value="Ribonuclease Z/Hydroxyacylglutathione hydrolase-like"/>
    <property type="match status" value="1"/>
</dbReference>
<dbReference type="SUPFAM" id="SSF56281">
    <property type="entry name" value="Metallo-hydrolase/oxidoreductase"/>
    <property type="match status" value="1"/>
</dbReference>
<proteinExistence type="predicted"/>
<organism evidence="3 4">
    <name type="scientific">Streptomyces cacaoi</name>
    <dbReference type="NCBI Taxonomy" id="1898"/>
    <lineage>
        <taxon>Bacteria</taxon>
        <taxon>Bacillati</taxon>
        <taxon>Actinomycetota</taxon>
        <taxon>Actinomycetes</taxon>
        <taxon>Kitasatosporales</taxon>
        <taxon>Streptomycetaceae</taxon>
        <taxon>Streptomyces</taxon>
    </lineage>
</organism>
<protein>
    <submittedName>
        <fullName evidence="3">MBL fold metallo-hydrolase</fullName>
    </submittedName>
</protein>
<gene>
    <name evidence="3" type="ORF">SCA03_09600</name>
</gene>
<evidence type="ECO:0000313" key="3">
    <source>
        <dbReference type="EMBL" id="GEB48409.1"/>
    </source>
</evidence>
<sequence>MRLTVLGGCGAWPTAAQACSGYLVEYAGFRLLIDPGYATLPQLFVHHPADAVDAVLLSHGHPDHCADLNPLLRARGLAGTPPPPLPVYAPHGAADAVLALDGRHMLAGTYDLREFRPGDRFTLGPFRVGTRLLPHFVPNAGIRLTTPEGVLAYTGDTGPSPDIPRLARDADLLLSEATHVHEVPAADAPYLLTARLAGQYASRAGAARLLLTHLWPGTDPRAAREAAADACTAPLDVAAPGLVVQLGSGAGAAAPGRDGAPADRKGGSRP</sequence>
<dbReference type="PANTHER" id="PTHR46018:SF4">
    <property type="entry name" value="METALLO-HYDROLASE YHFI-RELATED"/>
    <property type="match status" value="1"/>
</dbReference>
<keyword evidence="3" id="KW-0378">Hydrolase</keyword>
<accession>A0A4Y3QTX5</accession>
<feature type="compositionally biased region" description="Basic and acidic residues" evidence="1">
    <location>
        <begin position="260"/>
        <end position="270"/>
    </location>
</feature>
<dbReference type="GO" id="GO:0042781">
    <property type="term" value="F:3'-tRNA processing endoribonuclease activity"/>
    <property type="evidence" value="ECO:0007669"/>
    <property type="project" value="TreeGrafter"/>
</dbReference>
<dbReference type="InterPro" id="IPR036866">
    <property type="entry name" value="RibonucZ/Hydroxyglut_hydro"/>
</dbReference>
<dbReference type="AlphaFoldDB" id="A0A4Y3QTX5"/>
<dbReference type="PANTHER" id="PTHR46018">
    <property type="entry name" value="ZINC PHOSPHODIESTERASE ELAC PROTEIN 1"/>
    <property type="match status" value="1"/>
</dbReference>
<dbReference type="EMBL" id="BJMM01000003">
    <property type="protein sequence ID" value="GEB48409.1"/>
    <property type="molecule type" value="Genomic_DNA"/>
</dbReference>
<dbReference type="RefSeq" id="WP_086814855.1">
    <property type="nucleotide sequence ID" value="NZ_BJMM01000003.1"/>
</dbReference>
<dbReference type="SMART" id="SM00849">
    <property type="entry name" value="Lactamase_B"/>
    <property type="match status" value="1"/>
</dbReference>
<dbReference type="Pfam" id="PF12706">
    <property type="entry name" value="Lactamase_B_2"/>
    <property type="match status" value="1"/>
</dbReference>